<comment type="caution">
    <text evidence="1">The sequence shown here is derived from an EMBL/GenBank/DDBJ whole genome shotgun (WGS) entry which is preliminary data.</text>
</comment>
<keyword evidence="2" id="KW-1185">Reference proteome</keyword>
<sequence>MAAARLCGYLGREGRRHAVSLGVASLYYNYNDYHSIFIMTLVDADYEFLWAKVGSNGSAGHV</sequence>
<accession>A0A9D4BIQ3</accession>
<organism evidence="1 2">
    <name type="scientific">Dreissena polymorpha</name>
    <name type="common">Zebra mussel</name>
    <name type="synonym">Mytilus polymorpha</name>
    <dbReference type="NCBI Taxonomy" id="45954"/>
    <lineage>
        <taxon>Eukaryota</taxon>
        <taxon>Metazoa</taxon>
        <taxon>Spiralia</taxon>
        <taxon>Lophotrochozoa</taxon>
        <taxon>Mollusca</taxon>
        <taxon>Bivalvia</taxon>
        <taxon>Autobranchia</taxon>
        <taxon>Heteroconchia</taxon>
        <taxon>Euheterodonta</taxon>
        <taxon>Imparidentia</taxon>
        <taxon>Neoheterodontei</taxon>
        <taxon>Myida</taxon>
        <taxon>Dreissenoidea</taxon>
        <taxon>Dreissenidae</taxon>
        <taxon>Dreissena</taxon>
    </lineage>
</organism>
<evidence type="ECO:0000313" key="1">
    <source>
        <dbReference type="EMBL" id="KAH3694883.1"/>
    </source>
</evidence>
<dbReference type="AlphaFoldDB" id="A0A9D4BIQ3"/>
<reference evidence="1" key="1">
    <citation type="journal article" date="2019" name="bioRxiv">
        <title>The Genome of the Zebra Mussel, Dreissena polymorpha: A Resource for Invasive Species Research.</title>
        <authorList>
            <person name="McCartney M.A."/>
            <person name="Auch B."/>
            <person name="Kono T."/>
            <person name="Mallez S."/>
            <person name="Zhang Y."/>
            <person name="Obille A."/>
            <person name="Becker A."/>
            <person name="Abrahante J.E."/>
            <person name="Garbe J."/>
            <person name="Badalamenti J.P."/>
            <person name="Herman A."/>
            <person name="Mangelson H."/>
            <person name="Liachko I."/>
            <person name="Sullivan S."/>
            <person name="Sone E.D."/>
            <person name="Koren S."/>
            <person name="Silverstein K.A.T."/>
            <person name="Beckman K.B."/>
            <person name="Gohl D.M."/>
        </authorList>
    </citation>
    <scope>NUCLEOTIDE SEQUENCE</scope>
    <source>
        <strain evidence="1">Duluth1</strain>
        <tissue evidence="1">Whole animal</tissue>
    </source>
</reference>
<dbReference type="EMBL" id="JAIWYP010000016">
    <property type="protein sequence ID" value="KAH3694883.1"/>
    <property type="molecule type" value="Genomic_DNA"/>
</dbReference>
<reference evidence="1" key="2">
    <citation type="submission" date="2020-11" db="EMBL/GenBank/DDBJ databases">
        <authorList>
            <person name="McCartney M.A."/>
            <person name="Auch B."/>
            <person name="Kono T."/>
            <person name="Mallez S."/>
            <person name="Becker A."/>
            <person name="Gohl D.M."/>
            <person name="Silverstein K.A.T."/>
            <person name="Koren S."/>
            <person name="Bechman K.B."/>
            <person name="Herman A."/>
            <person name="Abrahante J.E."/>
            <person name="Garbe J."/>
        </authorList>
    </citation>
    <scope>NUCLEOTIDE SEQUENCE</scope>
    <source>
        <strain evidence="1">Duluth1</strain>
        <tissue evidence="1">Whole animal</tissue>
    </source>
</reference>
<dbReference type="Proteomes" id="UP000828390">
    <property type="component" value="Unassembled WGS sequence"/>
</dbReference>
<evidence type="ECO:0000313" key="2">
    <source>
        <dbReference type="Proteomes" id="UP000828390"/>
    </source>
</evidence>
<name>A0A9D4BIQ3_DREPO</name>
<gene>
    <name evidence="1" type="ORF">DPMN_082325</name>
</gene>
<proteinExistence type="predicted"/>
<protein>
    <submittedName>
        <fullName evidence="1">Uncharacterized protein</fullName>
    </submittedName>
</protein>